<proteinExistence type="predicted"/>
<accession>A0A0F9GSE2</accession>
<name>A0A0F9GSE2_9ZZZZ</name>
<organism evidence="1">
    <name type="scientific">marine sediment metagenome</name>
    <dbReference type="NCBI Taxonomy" id="412755"/>
    <lineage>
        <taxon>unclassified sequences</taxon>
        <taxon>metagenomes</taxon>
        <taxon>ecological metagenomes</taxon>
    </lineage>
</organism>
<protein>
    <submittedName>
        <fullName evidence="1">Uncharacterized protein</fullName>
    </submittedName>
</protein>
<gene>
    <name evidence="1" type="ORF">LCGC14_2148810</name>
</gene>
<evidence type="ECO:0000313" key="1">
    <source>
        <dbReference type="EMBL" id="KKL66057.1"/>
    </source>
</evidence>
<sequence>MIDFETLGGVGFIGSVLALISLRFEHGRKQLVRLLEESRKEAMAVKKITEKCLSMHQHPDDSGFGTKRTNEDLGTILDRMEQDREARREIDILVKENTRATRDLILTIRQGWEAAGHILPPV</sequence>
<comment type="caution">
    <text evidence="1">The sequence shown here is derived from an EMBL/GenBank/DDBJ whole genome shotgun (WGS) entry which is preliminary data.</text>
</comment>
<dbReference type="EMBL" id="LAZR01027326">
    <property type="protein sequence ID" value="KKL66057.1"/>
    <property type="molecule type" value="Genomic_DNA"/>
</dbReference>
<dbReference type="AlphaFoldDB" id="A0A0F9GSE2"/>
<reference evidence="1" key="1">
    <citation type="journal article" date="2015" name="Nature">
        <title>Complex archaea that bridge the gap between prokaryotes and eukaryotes.</title>
        <authorList>
            <person name="Spang A."/>
            <person name="Saw J.H."/>
            <person name="Jorgensen S.L."/>
            <person name="Zaremba-Niedzwiedzka K."/>
            <person name="Martijn J."/>
            <person name="Lind A.E."/>
            <person name="van Eijk R."/>
            <person name="Schleper C."/>
            <person name="Guy L."/>
            <person name="Ettema T.J."/>
        </authorList>
    </citation>
    <scope>NUCLEOTIDE SEQUENCE</scope>
</reference>